<evidence type="ECO:0000256" key="1">
    <source>
        <dbReference type="SAM" id="MobiDB-lite"/>
    </source>
</evidence>
<proteinExistence type="predicted"/>
<name>A0AA38F7A3_TAXCH</name>
<evidence type="ECO:0000313" key="3">
    <source>
        <dbReference type="Proteomes" id="UP000824469"/>
    </source>
</evidence>
<protein>
    <submittedName>
        <fullName evidence="2">Uncharacterized protein</fullName>
    </submittedName>
</protein>
<comment type="caution">
    <text evidence="2">The sequence shown here is derived from an EMBL/GenBank/DDBJ whole genome shotgun (WGS) entry which is preliminary data.</text>
</comment>
<organism evidence="2 3">
    <name type="scientific">Taxus chinensis</name>
    <name type="common">Chinese yew</name>
    <name type="synonym">Taxus wallichiana var. chinensis</name>
    <dbReference type="NCBI Taxonomy" id="29808"/>
    <lineage>
        <taxon>Eukaryota</taxon>
        <taxon>Viridiplantae</taxon>
        <taxon>Streptophyta</taxon>
        <taxon>Embryophyta</taxon>
        <taxon>Tracheophyta</taxon>
        <taxon>Spermatophyta</taxon>
        <taxon>Pinopsida</taxon>
        <taxon>Pinidae</taxon>
        <taxon>Conifers II</taxon>
        <taxon>Cupressales</taxon>
        <taxon>Taxaceae</taxon>
        <taxon>Taxus</taxon>
    </lineage>
</organism>
<reference evidence="2 3" key="1">
    <citation type="journal article" date="2021" name="Nat. Plants">
        <title>The Taxus genome provides insights into paclitaxel biosynthesis.</title>
        <authorList>
            <person name="Xiong X."/>
            <person name="Gou J."/>
            <person name="Liao Q."/>
            <person name="Li Y."/>
            <person name="Zhou Q."/>
            <person name="Bi G."/>
            <person name="Li C."/>
            <person name="Du R."/>
            <person name="Wang X."/>
            <person name="Sun T."/>
            <person name="Guo L."/>
            <person name="Liang H."/>
            <person name="Lu P."/>
            <person name="Wu Y."/>
            <person name="Zhang Z."/>
            <person name="Ro D.K."/>
            <person name="Shang Y."/>
            <person name="Huang S."/>
            <person name="Yan J."/>
        </authorList>
    </citation>
    <scope>NUCLEOTIDE SEQUENCE [LARGE SCALE GENOMIC DNA]</scope>
    <source>
        <strain evidence="2">Ta-2019</strain>
    </source>
</reference>
<feature type="region of interest" description="Disordered" evidence="1">
    <location>
        <begin position="1"/>
        <end position="54"/>
    </location>
</feature>
<gene>
    <name evidence="2" type="ORF">KI387_034964</name>
</gene>
<feature type="non-terminal residue" evidence="2">
    <location>
        <position position="1"/>
    </location>
</feature>
<accession>A0AA38F7A3</accession>
<feature type="compositionally biased region" description="Low complexity" evidence="1">
    <location>
        <begin position="37"/>
        <end position="54"/>
    </location>
</feature>
<feature type="non-terminal residue" evidence="2">
    <location>
        <position position="54"/>
    </location>
</feature>
<dbReference type="EMBL" id="JAHRHJ020003813">
    <property type="protein sequence ID" value="KAH9290847.1"/>
    <property type="molecule type" value="Genomic_DNA"/>
</dbReference>
<dbReference type="AlphaFoldDB" id="A0AA38F7A3"/>
<keyword evidence="3" id="KW-1185">Reference proteome</keyword>
<sequence length="54" mass="5534">AGKLAPRPPTPLYPELGAPSTSQTPTLAPIPTPRNQSSAEASTSSSSTSKELQE</sequence>
<dbReference type="Proteomes" id="UP000824469">
    <property type="component" value="Unassembled WGS sequence"/>
</dbReference>
<evidence type="ECO:0000313" key="2">
    <source>
        <dbReference type="EMBL" id="KAH9290847.1"/>
    </source>
</evidence>
<feature type="compositionally biased region" description="Pro residues" evidence="1">
    <location>
        <begin position="1"/>
        <end position="12"/>
    </location>
</feature>